<keyword evidence="2 9" id="KW-0378">Hydrolase</keyword>
<dbReference type="GO" id="GO:0005829">
    <property type="term" value="C:cytosol"/>
    <property type="evidence" value="ECO:0007669"/>
    <property type="project" value="TreeGrafter"/>
</dbReference>
<reference evidence="12 13" key="1">
    <citation type="journal article" date="2012" name="Stand. Genomic Sci.">
        <title>Genome sequence of the orange-pigmented seawater bacterium Owenweeksia hongkongensis type strain (UST20020801(T)).</title>
        <authorList>
            <person name="Riedel T."/>
            <person name="Held B."/>
            <person name="Nolan M."/>
            <person name="Lucas S."/>
            <person name="Lapidus A."/>
            <person name="Tice H."/>
            <person name="Del Rio T.G."/>
            <person name="Cheng J.F."/>
            <person name="Han C."/>
            <person name="Tapia R."/>
            <person name="Goodwin L.A."/>
            <person name="Pitluck S."/>
            <person name="Liolios K."/>
            <person name="Mavromatis K."/>
            <person name="Pagani I."/>
            <person name="Ivanova N."/>
            <person name="Mikhailova N."/>
            <person name="Pati A."/>
            <person name="Chen A."/>
            <person name="Palaniappan K."/>
            <person name="Rohde M."/>
            <person name="Tindall B.J."/>
            <person name="Detter J.C."/>
            <person name="Goker M."/>
            <person name="Woyke T."/>
            <person name="Bristow J."/>
            <person name="Eisen J.A."/>
            <person name="Markowitz V."/>
            <person name="Hugenholtz P."/>
            <person name="Klenk H.P."/>
            <person name="Kyrpides N.C."/>
        </authorList>
    </citation>
    <scope>NUCLEOTIDE SEQUENCE</scope>
    <source>
        <strain evidence="13">DSM 17368 / JCM 12287 / NRRL B-23963</strain>
    </source>
</reference>
<evidence type="ECO:0000259" key="11">
    <source>
        <dbReference type="PROSITE" id="PS51217"/>
    </source>
</evidence>
<keyword evidence="5" id="KW-0413">Isomerase</keyword>
<dbReference type="GO" id="GO:0000725">
    <property type="term" value="P:recombinational repair"/>
    <property type="evidence" value="ECO:0007669"/>
    <property type="project" value="TreeGrafter"/>
</dbReference>
<dbReference type="Gene3D" id="3.40.50.300">
    <property type="entry name" value="P-loop containing nucleotide triphosphate hydrolases"/>
    <property type="match status" value="3"/>
</dbReference>
<evidence type="ECO:0000313" key="13">
    <source>
        <dbReference type="Proteomes" id="UP000005631"/>
    </source>
</evidence>
<dbReference type="SUPFAM" id="SSF52540">
    <property type="entry name" value="P-loop containing nucleoside triphosphate hydrolases"/>
    <property type="match status" value="1"/>
</dbReference>
<dbReference type="OrthoDB" id="9810135at2"/>
<dbReference type="GO" id="GO:0005524">
    <property type="term" value="F:ATP binding"/>
    <property type="evidence" value="ECO:0007669"/>
    <property type="project" value="UniProtKB-UniRule"/>
</dbReference>
<evidence type="ECO:0000256" key="5">
    <source>
        <dbReference type="ARBA" id="ARBA00023235"/>
    </source>
</evidence>
<dbReference type="Pfam" id="PF00580">
    <property type="entry name" value="UvrD-helicase"/>
    <property type="match status" value="1"/>
</dbReference>
<accession>G8R730</accession>
<dbReference type="HOGENOM" id="CLU_010638_0_0_10"/>
<dbReference type="Proteomes" id="UP000005631">
    <property type="component" value="Chromosome"/>
</dbReference>
<gene>
    <name evidence="12" type="ordered locus">Oweho_2425</name>
</gene>
<keyword evidence="12" id="KW-0540">Nuclease</keyword>
<evidence type="ECO:0000256" key="1">
    <source>
        <dbReference type="ARBA" id="ARBA00022741"/>
    </source>
</evidence>
<dbReference type="STRING" id="926562.Oweho_2425"/>
<evidence type="ECO:0000256" key="2">
    <source>
        <dbReference type="ARBA" id="ARBA00022801"/>
    </source>
</evidence>
<comment type="catalytic activity">
    <reaction evidence="6">
        <text>Couples ATP hydrolysis with the unwinding of duplex DNA by translocating in the 3'-5' direction.</text>
        <dbReference type="EC" id="5.6.2.4"/>
    </reaction>
</comment>
<feature type="domain" description="UvrD-like helicase ATP-binding" evidence="10">
    <location>
        <begin position="6"/>
        <end position="495"/>
    </location>
</feature>
<keyword evidence="13" id="KW-1185">Reference proteome</keyword>
<name>G8R730_OWEHD</name>
<dbReference type="InterPro" id="IPR027417">
    <property type="entry name" value="P-loop_NTPase"/>
</dbReference>
<evidence type="ECO:0000259" key="10">
    <source>
        <dbReference type="PROSITE" id="PS51198"/>
    </source>
</evidence>
<dbReference type="PROSITE" id="PS51217">
    <property type="entry name" value="UVRD_HELICASE_CTER"/>
    <property type="match status" value="1"/>
</dbReference>
<organism evidence="12 13">
    <name type="scientific">Owenweeksia hongkongensis (strain DSM 17368 / CIP 108786 / JCM 12287 / NRRL B-23963 / UST20020801)</name>
    <dbReference type="NCBI Taxonomy" id="926562"/>
    <lineage>
        <taxon>Bacteria</taxon>
        <taxon>Pseudomonadati</taxon>
        <taxon>Bacteroidota</taxon>
        <taxon>Flavobacteriia</taxon>
        <taxon>Flavobacteriales</taxon>
        <taxon>Owenweeksiaceae</taxon>
        <taxon>Owenweeksia</taxon>
    </lineage>
</organism>
<dbReference type="Pfam" id="PF13361">
    <property type="entry name" value="UvrD_C"/>
    <property type="match status" value="2"/>
</dbReference>
<dbReference type="PANTHER" id="PTHR11070">
    <property type="entry name" value="UVRD / RECB / PCRA DNA HELICASE FAMILY MEMBER"/>
    <property type="match status" value="1"/>
</dbReference>
<feature type="binding site" evidence="9">
    <location>
        <begin position="27"/>
        <end position="34"/>
    </location>
    <ligand>
        <name>ATP</name>
        <dbReference type="ChEBI" id="CHEBI:30616"/>
    </ligand>
</feature>
<dbReference type="InterPro" id="IPR014016">
    <property type="entry name" value="UvrD-like_ATP-bd"/>
</dbReference>
<evidence type="ECO:0000256" key="7">
    <source>
        <dbReference type="ARBA" id="ARBA00034808"/>
    </source>
</evidence>
<evidence type="ECO:0000256" key="8">
    <source>
        <dbReference type="ARBA" id="ARBA00048988"/>
    </source>
</evidence>
<dbReference type="InterPro" id="IPR000212">
    <property type="entry name" value="DNA_helicase_UvrD/REP"/>
</dbReference>
<dbReference type="EC" id="5.6.2.4" evidence="7"/>
<comment type="catalytic activity">
    <reaction evidence="8">
        <text>ATP + H2O = ADP + phosphate + H(+)</text>
        <dbReference type="Rhea" id="RHEA:13065"/>
        <dbReference type="ChEBI" id="CHEBI:15377"/>
        <dbReference type="ChEBI" id="CHEBI:15378"/>
        <dbReference type="ChEBI" id="CHEBI:30616"/>
        <dbReference type="ChEBI" id="CHEBI:43474"/>
        <dbReference type="ChEBI" id="CHEBI:456216"/>
        <dbReference type="EC" id="5.6.2.4"/>
    </reaction>
</comment>
<dbReference type="GO" id="GO:0004527">
    <property type="term" value="F:exonuclease activity"/>
    <property type="evidence" value="ECO:0007669"/>
    <property type="project" value="UniProtKB-KW"/>
</dbReference>
<dbReference type="PATRIC" id="fig|926562.3.peg.2441"/>
<evidence type="ECO:0000256" key="9">
    <source>
        <dbReference type="PROSITE-ProRule" id="PRU00560"/>
    </source>
</evidence>
<evidence type="ECO:0000256" key="6">
    <source>
        <dbReference type="ARBA" id="ARBA00034617"/>
    </source>
</evidence>
<dbReference type="GO" id="GO:0016887">
    <property type="term" value="F:ATP hydrolysis activity"/>
    <property type="evidence" value="ECO:0007669"/>
    <property type="project" value="RHEA"/>
</dbReference>
<dbReference type="KEGG" id="oho:Oweho_2425"/>
<evidence type="ECO:0000313" key="12">
    <source>
        <dbReference type="EMBL" id="AEV33395.1"/>
    </source>
</evidence>
<keyword evidence="3 9" id="KW-0347">Helicase</keyword>
<keyword evidence="12" id="KW-0269">Exonuclease</keyword>
<dbReference type="InterPro" id="IPR014017">
    <property type="entry name" value="DNA_helicase_UvrD-like_C"/>
</dbReference>
<dbReference type="eggNOG" id="COG1074">
    <property type="taxonomic scope" value="Bacteria"/>
</dbReference>
<feature type="domain" description="UvrD-like helicase C-terminal" evidence="11">
    <location>
        <begin position="496"/>
        <end position="761"/>
    </location>
</feature>
<protein>
    <recommendedName>
        <fullName evidence="7">DNA 3'-5' helicase</fullName>
        <ecNumber evidence="7">5.6.2.4</ecNumber>
    </recommendedName>
</protein>
<dbReference type="GO" id="GO:0043138">
    <property type="term" value="F:3'-5' DNA helicase activity"/>
    <property type="evidence" value="ECO:0007669"/>
    <property type="project" value="UniProtKB-EC"/>
</dbReference>
<proteinExistence type="predicted"/>
<keyword evidence="1 9" id="KW-0547">Nucleotide-binding</keyword>
<dbReference type="PANTHER" id="PTHR11070:SF67">
    <property type="entry name" value="DNA 3'-5' HELICASE"/>
    <property type="match status" value="1"/>
</dbReference>
<evidence type="ECO:0000256" key="4">
    <source>
        <dbReference type="ARBA" id="ARBA00022840"/>
    </source>
</evidence>
<dbReference type="PROSITE" id="PS51198">
    <property type="entry name" value="UVRD_HELICASE_ATP_BIND"/>
    <property type="match status" value="1"/>
</dbReference>
<keyword evidence="4 9" id="KW-0067">ATP-binding</keyword>
<dbReference type="GO" id="GO:0003677">
    <property type="term" value="F:DNA binding"/>
    <property type="evidence" value="ECO:0007669"/>
    <property type="project" value="InterPro"/>
</dbReference>
<dbReference type="EMBL" id="CP003156">
    <property type="protein sequence ID" value="AEV33395.1"/>
    <property type="molecule type" value="Genomic_DNA"/>
</dbReference>
<sequence>MYAPNFEGRTCRREILLKLSKFKIYNASAGAGKTYTLVKEFLRICLTGENANQYRQILAITFTNKAANEMKERIVQKLETFANEQESIQDPIFLQLAEDLQVSHVRLSYVAQAALKSILHNYSAFSVSTIDKFTNRLIRSFSQDLKLSSNYEVELDTDELLREAVDRMLADLQEGDATSKVLLEFINDKLSEGKSPRPEQSLLAMGRNLFDEAAYPYLKHLKGFGKEEIMKAAGKLRKEKKDWEDKWSDEAQEMMTLIHSQGIERMDFSSGTVYNYILKFVEKDSSKWPINKTLEKVVFDGAPFYAKTKAKNLAPRFSPIEDELRAKLDKLVKEVVEVFPRYHLITKILKDVYSLAVLAEIDKNLQEVKEEENKLPIGEFNKLISDKLENEPTAYLFEKLGDRYQYFFIDEFQDTSVLQWRNLLPLINNALSSSGSAMIVGDAKQSIYRWRGGEVGQFIDLSNDVDPSNKVLLNGEEMELYSRETLNLGSNFRSRKNVVEFNNDFFTNSADLMQEEVFKDIYSASNQNVERQDGGYVCLKQIEYDKETYEQQQCEESLAVIQDAISRGYKLNDITIITRKKDYLAALAEFLLDKGIKVISPDSLLLEQSQEVRSLVSFLKFLCRPDDFASRWDFLSSLWALDVIKEEYKEEHQFISSHVKSNPVELNSALSEIIPNYSYPELLQQGLLDKVYLLAKWFKLDVQGNPFLHTFVDKVSDFQNNKKGGEAEFCRHWDDKGSRQSIALPDGVDAVNLMTVHKSKGLEFPITIVSFADWLSTSEPNGSSAWVNLESHDMAGLPVARVSLSENANAHKDYQNLYQRNKGLVYLDNLNLAYVAFTRAVDELYVFGSKGKPKESSNLTIYISQYFKNKGVEDLLLEVGERSQKRHEDVKDNALMWKNYEAVSWQDRLRITIDAPLDWTSGESEGTSYGKKVHGVFAKLDGKTSIEEIIDNEVILGRLSNEESEPLKTLIDSVLANPEVMPYFAEGVEMLNEKDILLPKKGSLRPDRLSVVDGVVHIIDYKTGVSDPNHQKQLDAYSDVLLEMGFKVGDKVLIYLNENPEVVKW</sequence>
<dbReference type="AlphaFoldDB" id="G8R730"/>
<dbReference type="Gene3D" id="1.10.3170.10">
    <property type="entry name" value="Recbcd, chain B, domain 2"/>
    <property type="match status" value="1"/>
</dbReference>
<evidence type="ECO:0000256" key="3">
    <source>
        <dbReference type="ARBA" id="ARBA00022806"/>
    </source>
</evidence>